<feature type="signal peptide" evidence="1">
    <location>
        <begin position="1"/>
        <end position="23"/>
    </location>
</feature>
<evidence type="ECO:0000313" key="3">
    <source>
        <dbReference type="EMBL" id="QNP91048.1"/>
    </source>
</evidence>
<sequence>MRVYRTAAALSAAALAVSGCASEDNIYTQQRPEKEAISIVVDGGSTEQIVLGEIYSQVLNSQGRPNSVTAVEGLAAAAPVPVLRELRADFVVTCTGRMLEQTDPAAAKELAGGDIADGGYTDSVYDAAVATLPGDMRSVDPSPAQGCGKAGELPQNVIPVFYKGTFDRGEMNRLNFITRVLSTDRLEDMAEAVDDGTPVKDAIADWIMEFAHIDVHFDAPSDPDDAVDPDSAS</sequence>
<reference evidence="4 5" key="1">
    <citation type="submission" date="2020-08" db="EMBL/GenBank/DDBJ databases">
        <title>novel species in genus Corynebacterium.</title>
        <authorList>
            <person name="Zhang G."/>
        </authorList>
    </citation>
    <scope>NUCLEOTIDE SEQUENCE [LARGE SCALE GENOMIC DNA]</scope>
    <source>
        <strain evidence="3">Zg-917</strain>
        <strain evidence="4 5">zg-917</strain>
    </source>
</reference>
<keyword evidence="1" id="KW-0732">Signal</keyword>
<dbReference type="EMBL" id="CP061032">
    <property type="protein sequence ID" value="QNP91048.1"/>
    <property type="molecule type" value="Genomic_DNA"/>
</dbReference>
<dbReference type="AlphaFoldDB" id="A0A7H0K182"/>
<gene>
    <name evidence="2" type="ORF">H7348_04140</name>
    <name evidence="3" type="ORF">IAU68_04635</name>
</gene>
<evidence type="ECO:0000313" key="5">
    <source>
        <dbReference type="Proteomes" id="UP000642876"/>
    </source>
</evidence>
<dbReference type="Proteomes" id="UP000516235">
    <property type="component" value="Chromosome"/>
</dbReference>
<name>A0A7H0K182_9CORY</name>
<evidence type="ECO:0000313" key="2">
    <source>
        <dbReference type="EMBL" id="MBC3178507.1"/>
    </source>
</evidence>
<dbReference type="Gene3D" id="3.40.190.10">
    <property type="entry name" value="Periplasmic binding protein-like II"/>
    <property type="match status" value="1"/>
</dbReference>
<evidence type="ECO:0000256" key="1">
    <source>
        <dbReference type="SAM" id="SignalP"/>
    </source>
</evidence>
<dbReference type="EMBL" id="JACMYE010000003">
    <property type="protein sequence ID" value="MBC3178507.1"/>
    <property type="molecule type" value="Genomic_DNA"/>
</dbReference>
<organism evidence="3 4">
    <name type="scientific">Corynebacterium lujinxingii</name>
    <dbReference type="NCBI Taxonomy" id="2763010"/>
    <lineage>
        <taxon>Bacteria</taxon>
        <taxon>Bacillati</taxon>
        <taxon>Actinomycetota</taxon>
        <taxon>Actinomycetes</taxon>
        <taxon>Mycobacteriales</taxon>
        <taxon>Corynebacteriaceae</taxon>
        <taxon>Corynebacterium</taxon>
    </lineage>
</organism>
<evidence type="ECO:0000313" key="4">
    <source>
        <dbReference type="Proteomes" id="UP000516235"/>
    </source>
</evidence>
<keyword evidence="5" id="KW-1185">Reference proteome</keyword>
<dbReference type="KEGG" id="cluj:IAU68_04635"/>
<dbReference type="PROSITE" id="PS51257">
    <property type="entry name" value="PROKAR_LIPOPROTEIN"/>
    <property type="match status" value="1"/>
</dbReference>
<accession>A0A7H0K182</accession>
<dbReference type="Proteomes" id="UP000642876">
    <property type="component" value="Unassembled WGS sequence"/>
</dbReference>
<feature type="chain" id="PRO_5029003673" description="ABC transporter substrate-binding protein" evidence="1">
    <location>
        <begin position="24"/>
        <end position="233"/>
    </location>
</feature>
<dbReference type="RefSeq" id="WP_171193513.1">
    <property type="nucleotide sequence ID" value="NZ_CP061032.1"/>
</dbReference>
<evidence type="ECO:0008006" key="6">
    <source>
        <dbReference type="Google" id="ProtNLM"/>
    </source>
</evidence>
<protein>
    <recommendedName>
        <fullName evidence="6">ABC transporter substrate-binding protein</fullName>
    </recommendedName>
</protein>
<proteinExistence type="predicted"/>